<dbReference type="Proteomes" id="UP000005101">
    <property type="component" value="Unassembled WGS sequence"/>
</dbReference>
<name>A0ABN0BHG2_BACFG</name>
<proteinExistence type="predicted"/>
<evidence type="ECO:0000313" key="1">
    <source>
        <dbReference type="EMBL" id="EFR52357.1"/>
    </source>
</evidence>
<organism evidence="1 2">
    <name type="scientific">Bacteroides fragilis 3_1_12</name>
    <dbReference type="NCBI Taxonomy" id="457424"/>
    <lineage>
        <taxon>Bacteria</taxon>
        <taxon>Pseudomonadati</taxon>
        <taxon>Bacteroidota</taxon>
        <taxon>Bacteroidia</taxon>
        <taxon>Bacteroidales</taxon>
        <taxon>Bacteroidaceae</taxon>
        <taxon>Bacteroides</taxon>
    </lineage>
</organism>
<keyword evidence="2" id="KW-1185">Reference proteome</keyword>
<sequence>MLDLYQYIKLIKGGFKKQAAQLRYFYHFTNEHLSTTYPLMINRLYLFGI</sequence>
<dbReference type="EMBL" id="EQ973213">
    <property type="protein sequence ID" value="EFR52357.1"/>
    <property type="molecule type" value="Genomic_DNA"/>
</dbReference>
<accession>A0ABN0BHG2</accession>
<reference evidence="1 2" key="1">
    <citation type="submission" date="2008-12" db="EMBL/GenBank/DDBJ databases">
        <title>Annotation of Bacteroides fragilis strain 3_1_12.</title>
        <authorList>
            <consortium name="The Broad Institute Genome Sequencing Platform"/>
            <person name="Ward D."/>
            <person name="Young S.K."/>
            <person name="Kodira C.D."/>
            <person name="Zeng Q."/>
            <person name="Koehrsen M."/>
            <person name="Alvarado L."/>
            <person name="Berlin A."/>
            <person name="Borenstein D."/>
            <person name="Chen Z."/>
            <person name="Engels R."/>
            <person name="Freedman E."/>
            <person name="Gellesch M."/>
            <person name="Goldberg J."/>
            <person name="Griggs A."/>
            <person name="Gujja S."/>
            <person name="Heiman D."/>
            <person name="Hepburn T."/>
            <person name="Howarth C."/>
            <person name="Jen D."/>
            <person name="Larson L."/>
            <person name="Lewis B."/>
            <person name="Mehta T."/>
            <person name="Park D."/>
            <person name="Pearson M."/>
            <person name="Roberts A."/>
            <person name="Saif S."/>
            <person name="Shea T."/>
            <person name="Shenoy N."/>
            <person name="Sisk P."/>
            <person name="Stolte C."/>
            <person name="Sykes S."/>
            <person name="Walk T."/>
            <person name="White J."/>
            <person name="Yandava C."/>
            <person name="Allen-Vercoe E."/>
            <person name="Strauss J."/>
            <person name="Ambrose C."/>
            <person name="Lander E."/>
            <person name="Nusbaum C."/>
            <person name="Galagan J."/>
            <person name="Birren B."/>
        </authorList>
    </citation>
    <scope>NUCLEOTIDE SEQUENCE [LARGE SCALE GENOMIC DNA]</scope>
    <source>
        <strain evidence="1 2">3_1_12</strain>
    </source>
</reference>
<gene>
    <name evidence="1" type="ORF">BFAG_01051</name>
</gene>
<protein>
    <submittedName>
        <fullName evidence="1">Uncharacterized protein</fullName>
    </submittedName>
</protein>
<evidence type="ECO:0000313" key="2">
    <source>
        <dbReference type="Proteomes" id="UP000005101"/>
    </source>
</evidence>